<dbReference type="RefSeq" id="WP_329078786.1">
    <property type="nucleotide sequence ID" value="NZ_CP109495.1"/>
</dbReference>
<organism evidence="1 2">
    <name type="scientific">Streptomyces niveus</name>
    <name type="common">Streptomyces spheroides</name>
    <dbReference type="NCBI Taxonomy" id="193462"/>
    <lineage>
        <taxon>Bacteria</taxon>
        <taxon>Bacillati</taxon>
        <taxon>Actinomycetota</taxon>
        <taxon>Actinomycetes</taxon>
        <taxon>Kitasatosporales</taxon>
        <taxon>Streptomycetaceae</taxon>
        <taxon>Streptomyces</taxon>
    </lineage>
</organism>
<dbReference type="InterPro" id="IPR045428">
    <property type="entry name" value="EACC1"/>
</dbReference>
<dbReference type="Proteomes" id="UP001432209">
    <property type="component" value="Chromosome"/>
</dbReference>
<dbReference type="EMBL" id="CP109495">
    <property type="protein sequence ID" value="WUX55125.1"/>
    <property type="molecule type" value="Genomic_DNA"/>
</dbReference>
<name>A0ABZ2A8U3_STRNV</name>
<accession>A0ABZ2A8U3</accession>
<evidence type="ECO:0000313" key="1">
    <source>
        <dbReference type="EMBL" id="WUX55125.1"/>
    </source>
</evidence>
<protein>
    <submittedName>
        <fullName evidence="1">Uncharacterized protein</fullName>
    </submittedName>
</protein>
<gene>
    <name evidence="1" type="ORF">OG442_28355</name>
</gene>
<proteinExistence type="predicted"/>
<keyword evidence="2" id="KW-1185">Reference proteome</keyword>
<evidence type="ECO:0000313" key="2">
    <source>
        <dbReference type="Proteomes" id="UP001432209"/>
    </source>
</evidence>
<dbReference type="Pfam" id="PF19953">
    <property type="entry name" value="EACC1"/>
    <property type="match status" value="1"/>
</dbReference>
<sequence length="122" mass="12694">MRVRISVEGDALSVADLRSWLGRDPGTRRIPVTVESSARGEMSAFDVLDVALGNGIAAANLAVAIAAWRTARGAALGGRTVRLEHRGTAVSVTDASAEEIERILRALREGDSEGGDPQGDAG</sequence>
<reference evidence="1" key="1">
    <citation type="submission" date="2022-10" db="EMBL/GenBank/DDBJ databases">
        <title>The complete genomes of actinobacterial strains from the NBC collection.</title>
        <authorList>
            <person name="Joergensen T.S."/>
            <person name="Alvarez Arevalo M."/>
            <person name="Sterndorff E.B."/>
            <person name="Faurdal D."/>
            <person name="Vuksanovic O."/>
            <person name="Mourched A.-S."/>
            <person name="Charusanti P."/>
            <person name="Shaw S."/>
            <person name="Blin K."/>
            <person name="Weber T."/>
        </authorList>
    </citation>
    <scope>NUCLEOTIDE SEQUENCE</scope>
    <source>
        <strain evidence="1">NBC_01432</strain>
    </source>
</reference>